<accession>A0ABM1F4K2</accession>
<dbReference type="InterPro" id="IPR031658">
    <property type="entry name" value="Cyclin_C_2"/>
</dbReference>
<dbReference type="Pfam" id="PF00134">
    <property type="entry name" value="Cyclin_N"/>
    <property type="match status" value="1"/>
</dbReference>
<evidence type="ECO:0000256" key="6">
    <source>
        <dbReference type="RuleBase" id="RU000383"/>
    </source>
</evidence>
<dbReference type="InterPro" id="IPR043198">
    <property type="entry name" value="Cyclin/Ssn8"/>
</dbReference>
<reference evidence="10 11" key="1">
    <citation type="submission" date="2025-05" db="UniProtKB">
        <authorList>
            <consortium name="RefSeq"/>
        </authorList>
    </citation>
    <scope>IDENTIFICATION</scope>
</reference>
<gene>
    <name evidence="10 11 12" type="primary">LOC106819242</name>
</gene>
<evidence type="ECO:0000256" key="4">
    <source>
        <dbReference type="ARBA" id="ARBA00025343"/>
    </source>
</evidence>
<dbReference type="InterPro" id="IPR006671">
    <property type="entry name" value="Cyclin_N"/>
</dbReference>
<evidence type="ECO:0000256" key="2">
    <source>
        <dbReference type="ARBA" id="ARBA00019496"/>
    </source>
</evidence>
<evidence type="ECO:0000256" key="1">
    <source>
        <dbReference type="ARBA" id="ARBA00008638"/>
    </source>
</evidence>
<dbReference type="CDD" id="cd20524">
    <property type="entry name" value="CYCLIN_CCNH_rpt1"/>
    <property type="match status" value="1"/>
</dbReference>
<dbReference type="CDD" id="cd20525">
    <property type="entry name" value="CYCLIN_CCNH_rpt2"/>
    <property type="match status" value="1"/>
</dbReference>
<dbReference type="InterPro" id="IPR027081">
    <property type="entry name" value="CyclinH/Ccl1"/>
</dbReference>
<dbReference type="RefSeq" id="XP_014679374.1">
    <property type="nucleotide sequence ID" value="XM_014823888.1"/>
</dbReference>
<protein>
    <recommendedName>
        <fullName evidence="2">Cyclin-H</fullName>
    </recommendedName>
</protein>
<evidence type="ECO:0000256" key="7">
    <source>
        <dbReference type="SAM" id="MobiDB-lite"/>
    </source>
</evidence>
<dbReference type="Pfam" id="PF16899">
    <property type="entry name" value="Cyclin_C_2"/>
    <property type="match status" value="1"/>
</dbReference>
<dbReference type="NCBIfam" id="TIGR00569">
    <property type="entry name" value="ccl1"/>
    <property type="match status" value="1"/>
</dbReference>
<dbReference type="GeneID" id="106819242"/>
<feature type="compositionally biased region" description="Basic and acidic residues" evidence="7">
    <location>
        <begin position="289"/>
        <end position="310"/>
    </location>
</feature>
<feature type="domain" description="Cyclin-like" evidence="8">
    <location>
        <begin position="56"/>
        <end position="143"/>
    </location>
</feature>
<comment type="similarity">
    <text evidence="1">Belongs to the cyclin family. Cyclin C subfamily.</text>
</comment>
<evidence type="ECO:0000313" key="11">
    <source>
        <dbReference type="RefSeq" id="XP_014679374.1"/>
    </source>
</evidence>
<dbReference type="SUPFAM" id="SSF47954">
    <property type="entry name" value="Cyclin-like"/>
    <property type="match status" value="2"/>
</dbReference>
<dbReference type="InterPro" id="IPR013763">
    <property type="entry name" value="Cyclin-like_dom"/>
</dbReference>
<dbReference type="Gene3D" id="1.10.472.10">
    <property type="entry name" value="Cyclin-like"/>
    <property type="match status" value="2"/>
</dbReference>
<evidence type="ECO:0000256" key="3">
    <source>
        <dbReference type="ARBA" id="ARBA00023127"/>
    </source>
</evidence>
<proteinExistence type="inferred from homology"/>
<comment type="subunit">
    <text evidence="5">Associates primarily with CDK7 and MAT1 to form the CAK complex. CAK can further associate with the core-TFIIH to form the TFIIH basal transcription factor.</text>
</comment>
<sequence>MFATSTQVKHWIFSSPDELHKCRELANSKFSESHGGAQSHFLQVNEERMLCRHFENVMKEFCVKFQPPMPRNTIATSFAYFKRFFLHNSVMNYHPKHIMLTAVYLACKTEEFNISVAQYVANLPGKREKAADLVLSNELLLMGKLNYQLTVHHPWRPLEGFLIDMKTRLDISDKTVEGFRKGAEDFLDGSLLSEVSLLFPPSHIALAAVVYSAQKQGIQLTSYISDILLASADDAQKGKVLGAVKEVIAVVGNVDRLQRDKVKQIEKKLEICRNQNNNPESSAFKKRKDRELKDDDRRREQKYARQAAQEKREQAQVCGIVDVSK</sequence>
<evidence type="ECO:0000313" key="12">
    <source>
        <dbReference type="RefSeq" id="XP_014679375.1"/>
    </source>
</evidence>
<organism evidence="9 10">
    <name type="scientific">Priapulus caudatus</name>
    <name type="common">Priapulid worm</name>
    <dbReference type="NCBI Taxonomy" id="37621"/>
    <lineage>
        <taxon>Eukaryota</taxon>
        <taxon>Metazoa</taxon>
        <taxon>Ecdysozoa</taxon>
        <taxon>Scalidophora</taxon>
        <taxon>Priapulida</taxon>
        <taxon>Priapulimorpha</taxon>
        <taxon>Priapulimorphida</taxon>
        <taxon>Priapulidae</taxon>
        <taxon>Priapulus</taxon>
    </lineage>
</organism>
<evidence type="ECO:0000256" key="5">
    <source>
        <dbReference type="ARBA" id="ARBA00026042"/>
    </source>
</evidence>
<dbReference type="PANTHER" id="PTHR10026">
    <property type="entry name" value="CYCLIN"/>
    <property type="match status" value="1"/>
</dbReference>
<dbReference type="InterPro" id="IPR036915">
    <property type="entry name" value="Cyclin-like_sf"/>
</dbReference>
<feature type="region of interest" description="Disordered" evidence="7">
    <location>
        <begin position="276"/>
        <end position="310"/>
    </location>
</feature>
<comment type="function">
    <text evidence="4">Regulates CDK7, the catalytic subunit of the CDK-activating kinase (CAK) enzymatic complex. CAK activates the cyclin-associated kinases CDK1, CDK2, CDK4 and CDK6 by threonine phosphorylation. CAK complexed to the core-TFIIH basal transcription factor activates RNA polymerase II by serine phosphorylation of the repetitive C-terminal domain (CTD) of its large subunit (POLR2A), allowing its escape from the promoter and elongation of the transcripts. Involved in cell cycle control and in RNA transcription by RNA polymerase II. Its expression and activity are constant throughout the cell cycle.</text>
</comment>
<keyword evidence="3 6" id="KW-0195">Cyclin</keyword>
<dbReference type="RefSeq" id="XP_014679373.1">
    <property type="nucleotide sequence ID" value="XM_014823887.1"/>
</dbReference>
<dbReference type="RefSeq" id="XP_014679375.1">
    <property type="nucleotide sequence ID" value="XM_014823889.1"/>
</dbReference>
<dbReference type="Proteomes" id="UP000695022">
    <property type="component" value="Unplaced"/>
</dbReference>
<name>A0ABM1F4K2_PRICU</name>
<evidence type="ECO:0000313" key="9">
    <source>
        <dbReference type="Proteomes" id="UP000695022"/>
    </source>
</evidence>
<dbReference type="SMART" id="SM00385">
    <property type="entry name" value="CYCLIN"/>
    <property type="match status" value="1"/>
</dbReference>
<evidence type="ECO:0000259" key="8">
    <source>
        <dbReference type="SMART" id="SM00385"/>
    </source>
</evidence>
<keyword evidence="9" id="KW-1185">Reference proteome</keyword>
<evidence type="ECO:0000313" key="10">
    <source>
        <dbReference type="RefSeq" id="XP_014679373.1"/>
    </source>
</evidence>